<evidence type="ECO:0000259" key="1">
    <source>
        <dbReference type="Pfam" id="PF00561"/>
    </source>
</evidence>
<protein>
    <submittedName>
        <fullName evidence="2">Alpha/beta hydrolase</fullName>
    </submittedName>
</protein>
<dbReference type="EMBL" id="CP101914">
    <property type="protein sequence ID" value="UUI04144.1"/>
    <property type="molecule type" value="Genomic_DNA"/>
</dbReference>
<organism evidence="2 3">
    <name type="scientific">Oceanobacillus jeddahense</name>
    <dbReference type="NCBI Taxonomy" id="1462527"/>
    <lineage>
        <taxon>Bacteria</taxon>
        <taxon>Bacillati</taxon>
        <taxon>Bacillota</taxon>
        <taxon>Bacilli</taxon>
        <taxon>Bacillales</taxon>
        <taxon>Bacillaceae</taxon>
        <taxon>Oceanobacillus</taxon>
    </lineage>
</organism>
<dbReference type="RefSeq" id="WP_256709118.1">
    <property type="nucleotide sequence ID" value="NZ_CP101914.1"/>
</dbReference>
<keyword evidence="3" id="KW-1185">Reference proteome</keyword>
<feature type="domain" description="AB hydrolase-1" evidence="1">
    <location>
        <begin position="61"/>
        <end position="279"/>
    </location>
</feature>
<gene>
    <name evidence="2" type="ORF">NP439_05530</name>
</gene>
<dbReference type="InterPro" id="IPR029058">
    <property type="entry name" value="AB_hydrolase_fold"/>
</dbReference>
<dbReference type="Gene3D" id="3.40.50.1820">
    <property type="entry name" value="alpha/beta hydrolase"/>
    <property type="match status" value="1"/>
</dbReference>
<proteinExistence type="predicted"/>
<evidence type="ECO:0000313" key="2">
    <source>
        <dbReference type="EMBL" id="UUI04144.1"/>
    </source>
</evidence>
<dbReference type="InterPro" id="IPR050266">
    <property type="entry name" value="AB_hydrolase_sf"/>
</dbReference>
<accession>A0ABY5JWI8</accession>
<dbReference type="GO" id="GO:0016787">
    <property type="term" value="F:hydrolase activity"/>
    <property type="evidence" value="ECO:0007669"/>
    <property type="project" value="UniProtKB-KW"/>
</dbReference>
<sequence length="297" mass="33849">MKKYKCSQKKTEIGFKSRDAERQYWKRYNTLLNQWPDVTHNKVETPQGTSHILICGPDDAPPLVLLHGRFTPSVSWTPMINELSQSYRIYAIDTIGEPGLSVSNSSPLRSAEDYVEWLSATLDGLQLDQIHIAAHSFSGWFATHFALSFPDRVKTLTLLDPAQVFAPFTLQWLSYCLIPYFFPTERNIHSFYNRMARGKKVNSDILELIIIGMTSYRANKEEASLIPNSKLRNLSVPTQQLLASDTVVHRNKKAWKRAKKLTPHVQTVIIDECSHMITDDQPEAAVNLILKFTLGTK</sequence>
<dbReference type="Pfam" id="PF00561">
    <property type="entry name" value="Abhydrolase_1"/>
    <property type="match status" value="1"/>
</dbReference>
<keyword evidence="2" id="KW-0378">Hydrolase</keyword>
<dbReference type="SUPFAM" id="SSF53474">
    <property type="entry name" value="alpha/beta-Hydrolases"/>
    <property type="match status" value="1"/>
</dbReference>
<evidence type="ECO:0000313" key="3">
    <source>
        <dbReference type="Proteomes" id="UP001059773"/>
    </source>
</evidence>
<dbReference type="InterPro" id="IPR000073">
    <property type="entry name" value="AB_hydrolase_1"/>
</dbReference>
<reference evidence="2" key="1">
    <citation type="submission" date="2022-07" db="EMBL/GenBank/DDBJ databases">
        <title>FELIX.</title>
        <authorList>
            <person name="Wan K.H."/>
            <person name="Park S."/>
            <person name="Lawrence Q."/>
            <person name="Eichenberger J.P."/>
            <person name="Booth B.W."/>
            <person name="Piaggio A.J."/>
            <person name="Chandler J.C."/>
            <person name="Franklin A.B."/>
            <person name="Celniker S.E."/>
        </authorList>
    </citation>
    <scope>NUCLEOTIDE SEQUENCE</scope>
    <source>
        <strain evidence="2">QA-1986 374</strain>
    </source>
</reference>
<dbReference type="Proteomes" id="UP001059773">
    <property type="component" value="Chromosome"/>
</dbReference>
<name>A0ABY5JWI8_9BACI</name>
<dbReference type="PANTHER" id="PTHR43798:SF33">
    <property type="entry name" value="HYDROLASE, PUTATIVE (AFU_ORTHOLOGUE AFUA_2G14860)-RELATED"/>
    <property type="match status" value="1"/>
</dbReference>
<dbReference type="PANTHER" id="PTHR43798">
    <property type="entry name" value="MONOACYLGLYCEROL LIPASE"/>
    <property type="match status" value="1"/>
</dbReference>